<proteinExistence type="predicted"/>
<name>A0AAV6NSQ9_9ROSI</name>
<evidence type="ECO:0000313" key="8">
    <source>
        <dbReference type="Proteomes" id="UP000685013"/>
    </source>
</evidence>
<dbReference type="GO" id="GO:0008270">
    <property type="term" value="F:zinc ion binding"/>
    <property type="evidence" value="ECO:0007669"/>
    <property type="project" value="UniProtKB-KW"/>
</dbReference>
<evidence type="ECO:0000256" key="1">
    <source>
        <dbReference type="ARBA" id="ARBA00022723"/>
    </source>
</evidence>
<evidence type="ECO:0000313" key="7">
    <source>
        <dbReference type="EMBL" id="KAG6601773.1"/>
    </source>
</evidence>
<dbReference type="InterPro" id="IPR000571">
    <property type="entry name" value="Znf_CCCH"/>
</dbReference>
<keyword evidence="8" id="KW-1185">Reference proteome</keyword>
<dbReference type="EMBL" id="JAGKQH010000004">
    <property type="protein sequence ID" value="KAG6601773.1"/>
    <property type="molecule type" value="Genomic_DNA"/>
</dbReference>
<evidence type="ECO:0000256" key="3">
    <source>
        <dbReference type="ARBA" id="ARBA00022771"/>
    </source>
</evidence>
<dbReference type="GO" id="GO:0003729">
    <property type="term" value="F:mRNA binding"/>
    <property type="evidence" value="ECO:0007669"/>
    <property type="project" value="InterPro"/>
</dbReference>
<dbReference type="Pfam" id="PF00642">
    <property type="entry name" value="zf-CCCH"/>
    <property type="match status" value="1"/>
</dbReference>
<feature type="non-terminal residue" evidence="7">
    <location>
        <position position="1"/>
    </location>
</feature>
<dbReference type="InterPro" id="IPR045877">
    <property type="entry name" value="ZFP36-like"/>
</dbReference>
<evidence type="ECO:0000256" key="2">
    <source>
        <dbReference type="ARBA" id="ARBA00022737"/>
    </source>
</evidence>
<dbReference type="Proteomes" id="UP000685013">
    <property type="component" value="Chromosome 4"/>
</dbReference>
<reference evidence="7 8" key="1">
    <citation type="journal article" date="2021" name="Hortic Res">
        <title>The domestication of Cucurbita argyrosperma as revealed by the genome of its wild relative.</title>
        <authorList>
            <person name="Barrera-Redondo J."/>
            <person name="Sanchez-de la Vega G."/>
            <person name="Aguirre-Liguori J.A."/>
            <person name="Castellanos-Morales G."/>
            <person name="Gutierrez-Guerrero Y.T."/>
            <person name="Aguirre-Dugua X."/>
            <person name="Aguirre-Planter E."/>
            <person name="Tenaillon M.I."/>
            <person name="Lira-Saade R."/>
            <person name="Eguiarte L.E."/>
        </authorList>
    </citation>
    <scope>NUCLEOTIDE SEQUENCE [LARGE SCALE GENOMIC DNA]</scope>
    <source>
        <strain evidence="7">JBR-2021</strain>
    </source>
</reference>
<evidence type="ECO:0000256" key="4">
    <source>
        <dbReference type="ARBA" id="ARBA00022833"/>
    </source>
</evidence>
<keyword evidence="4 5" id="KW-0862">Zinc</keyword>
<dbReference type="PANTHER" id="PTHR12547:SF18">
    <property type="entry name" value="PROTEIN TIS11"/>
    <property type="match status" value="1"/>
</dbReference>
<evidence type="ECO:0000256" key="5">
    <source>
        <dbReference type="PROSITE-ProRule" id="PRU00723"/>
    </source>
</evidence>
<dbReference type="SMART" id="SM00356">
    <property type="entry name" value="ZnF_C3H1"/>
    <property type="match status" value="1"/>
</dbReference>
<keyword evidence="3 5" id="KW-0863">Zinc-finger</keyword>
<keyword evidence="2" id="KW-0677">Repeat</keyword>
<comment type="caution">
    <text evidence="7">The sequence shown here is derived from an EMBL/GenBank/DDBJ whole genome shotgun (WGS) entry which is preliminary data.</text>
</comment>
<dbReference type="FunFam" id="4.10.1000.10:FF:000001">
    <property type="entry name" value="zinc finger CCCH domain-containing protein 15-like"/>
    <property type="match status" value="1"/>
</dbReference>
<keyword evidence="1 5" id="KW-0479">Metal-binding</keyword>
<dbReference type="PROSITE" id="PS50103">
    <property type="entry name" value="ZF_C3H1"/>
    <property type="match status" value="1"/>
</dbReference>
<protein>
    <submittedName>
        <fullName evidence="7">mRNA decay activator protein ZFP36L3</fullName>
    </submittedName>
</protein>
<organism evidence="7 8">
    <name type="scientific">Cucurbita argyrosperma subsp. sororia</name>
    <dbReference type="NCBI Taxonomy" id="37648"/>
    <lineage>
        <taxon>Eukaryota</taxon>
        <taxon>Viridiplantae</taxon>
        <taxon>Streptophyta</taxon>
        <taxon>Embryophyta</taxon>
        <taxon>Tracheophyta</taxon>
        <taxon>Spermatophyta</taxon>
        <taxon>Magnoliopsida</taxon>
        <taxon>eudicotyledons</taxon>
        <taxon>Gunneridae</taxon>
        <taxon>Pentapetalae</taxon>
        <taxon>rosids</taxon>
        <taxon>fabids</taxon>
        <taxon>Cucurbitales</taxon>
        <taxon>Cucurbitaceae</taxon>
        <taxon>Cucurbiteae</taxon>
        <taxon>Cucurbita</taxon>
    </lineage>
</organism>
<feature type="domain" description="C3H1-type" evidence="6">
    <location>
        <begin position="167"/>
        <end position="195"/>
    </location>
</feature>
<sequence>MEDRQGKRSSKASIIKGLNATVRPIKIQMDNHLVIGGTGHYQQETNSKIPTILDRYAEKHDRSTPIVSYFRSRSPVVGKLPSVGDTFSTPVADVINANYRSSIINHFASSTSGSSSFGSRRGGSSLSPLSAIENLETTPFGPWRSEDIEVSALDSGSGGGSSLSKNQYRTDICRSWEDSGSCRFGHKCQFAHGKEEIRPVHLPLKTKPKLGEPYLTHGLKSRNNHSLTGIAATTQSNSLDTTFKTELSRREGHSINSIHNLNTDWSPEDDSIEAIVPETKSTRGDVDQYILEVLYGSTTERAKKRLPVFVQLCSSQQEE</sequence>
<dbReference type="AlphaFoldDB" id="A0AAV6NSQ9"/>
<evidence type="ECO:0000259" key="6">
    <source>
        <dbReference type="PROSITE" id="PS50103"/>
    </source>
</evidence>
<gene>
    <name evidence="7" type="primary">Zfp36l3</name>
    <name evidence="7" type="ORF">SDJN03_07006</name>
</gene>
<dbReference type="PANTHER" id="PTHR12547">
    <property type="entry name" value="CCCH ZINC FINGER/TIS11-RELATED"/>
    <property type="match status" value="1"/>
</dbReference>
<accession>A0AAV6NSQ9</accession>
<feature type="zinc finger region" description="C3H1-type" evidence="5">
    <location>
        <begin position="167"/>
        <end position="195"/>
    </location>
</feature>